<dbReference type="KEGG" id="lgn:ABM34_00005"/>
<proteinExistence type="predicted"/>
<dbReference type="InterPro" id="IPR021146">
    <property type="entry name" value="Phage_gp6-like_head-tail"/>
</dbReference>
<dbReference type="EMBL" id="CP012034">
    <property type="protein sequence ID" value="AKP66100.1"/>
    <property type="molecule type" value="Genomic_DNA"/>
</dbReference>
<evidence type="ECO:0000313" key="2">
    <source>
        <dbReference type="Proteomes" id="UP000036106"/>
    </source>
</evidence>
<dbReference type="OrthoDB" id="1701341at2"/>
<sequence length="108" mass="12627">MSISNNDRDKLLNLIIKRTTQRLKSKLHTTEDVPSSLEFILFEVSIRRYNRMSNEGMTSYSQDGESITFSDDDFSGFENDITDYLKEHSENPLPTIKFVDPYSFGRKY</sequence>
<organism evidence="1 2">
    <name type="scientific">Companilactobacillus ginsenosidimutans</name>
    <dbReference type="NCBI Taxonomy" id="1007676"/>
    <lineage>
        <taxon>Bacteria</taxon>
        <taxon>Bacillati</taxon>
        <taxon>Bacillota</taxon>
        <taxon>Bacilli</taxon>
        <taxon>Lactobacillales</taxon>
        <taxon>Lactobacillaceae</taxon>
        <taxon>Companilactobacillus</taxon>
    </lineage>
</organism>
<dbReference type="Proteomes" id="UP000036106">
    <property type="component" value="Chromosome"/>
</dbReference>
<evidence type="ECO:0008006" key="3">
    <source>
        <dbReference type="Google" id="ProtNLM"/>
    </source>
</evidence>
<name>A0A0H4QX93_9LACO</name>
<keyword evidence="2" id="KW-1185">Reference proteome</keyword>
<accession>A0A0H4QX93</accession>
<reference evidence="2" key="1">
    <citation type="submission" date="2015-07" db="EMBL/GenBank/DDBJ databases">
        <title>Lactobacillus ginsenosidimutans/EMML 3141/ whole genome sequencing.</title>
        <authorList>
            <person name="Kim M.K."/>
            <person name="Im W.-T."/>
            <person name="Srinivasan S."/>
            <person name="Lee J.-J."/>
        </authorList>
    </citation>
    <scope>NUCLEOTIDE SEQUENCE [LARGE SCALE GENOMIC DNA]</scope>
    <source>
        <strain evidence="2">EMML 3041</strain>
    </source>
</reference>
<dbReference type="AlphaFoldDB" id="A0A0H4QX93"/>
<protein>
    <recommendedName>
        <fullName evidence="3">Phage head-tail connector protein</fullName>
    </recommendedName>
</protein>
<gene>
    <name evidence="1" type="ORF">ABM34_00005</name>
</gene>
<evidence type="ECO:0000313" key="1">
    <source>
        <dbReference type="EMBL" id="AKP66100.1"/>
    </source>
</evidence>
<dbReference type="Pfam" id="PF05135">
    <property type="entry name" value="Phage_connect_1"/>
    <property type="match status" value="1"/>
</dbReference>